<dbReference type="Gene3D" id="3.30.420.150">
    <property type="entry name" value="Exopolyphosphatase. Domain 2"/>
    <property type="match status" value="1"/>
</dbReference>
<organism evidence="6 7">
    <name type="scientific">Pinctada imbricata</name>
    <name type="common">Atlantic pearl-oyster</name>
    <name type="synonym">Pinctada martensii</name>
    <dbReference type="NCBI Taxonomy" id="66713"/>
    <lineage>
        <taxon>Eukaryota</taxon>
        <taxon>Metazoa</taxon>
        <taxon>Spiralia</taxon>
        <taxon>Lophotrochozoa</taxon>
        <taxon>Mollusca</taxon>
        <taxon>Bivalvia</taxon>
        <taxon>Autobranchia</taxon>
        <taxon>Pteriomorphia</taxon>
        <taxon>Pterioida</taxon>
        <taxon>Pterioidea</taxon>
        <taxon>Pteriidae</taxon>
        <taxon>Pinctada</taxon>
    </lineage>
</organism>
<dbReference type="Pfam" id="PF01150">
    <property type="entry name" value="GDA1_CD39"/>
    <property type="match status" value="1"/>
</dbReference>
<keyword evidence="4" id="KW-0067">ATP-binding</keyword>
<evidence type="ECO:0000256" key="3">
    <source>
        <dbReference type="PIRSR" id="PIRSR600407-1"/>
    </source>
</evidence>
<feature type="active site" description="Proton acceptor" evidence="3">
    <location>
        <position position="153"/>
    </location>
</feature>
<keyword evidence="5" id="KW-0732">Signal</keyword>
<name>A0AA89BYI3_PINIB</name>
<dbReference type="Proteomes" id="UP001186944">
    <property type="component" value="Unassembled WGS sequence"/>
</dbReference>
<evidence type="ECO:0000313" key="7">
    <source>
        <dbReference type="Proteomes" id="UP001186944"/>
    </source>
</evidence>
<evidence type="ECO:0000256" key="4">
    <source>
        <dbReference type="PIRSR" id="PIRSR600407-2"/>
    </source>
</evidence>
<feature type="chain" id="PRO_5041725388" evidence="5">
    <location>
        <begin position="19"/>
        <end position="427"/>
    </location>
</feature>
<keyword evidence="7" id="KW-1185">Reference proteome</keyword>
<dbReference type="GO" id="GO:0005524">
    <property type="term" value="F:ATP binding"/>
    <property type="evidence" value="ECO:0007669"/>
    <property type="project" value="UniProtKB-KW"/>
</dbReference>
<sequence length="427" mass="48060">MIKLILVFGITLFHVSVSSPIRFRYGIIIDAGSSSSKLHLYRWIPKTDIKQVPKFEDVLYKKFRPGVAAFYPNLEEIEEYVMDMLRTLENDVMPEEETSKTRISFLATAGLRFLPEEETLAVLNKVRSVLGNKTLNPFLYDDKDVTVLSGEEESVFSWMTVNYLKGTFYSSKDELESEGMIEIGGGSVQIAYATEVPVYDGKVSVRVGNQLYDVYTHSFLSYGSGSIATRIQRHLLRENPHATGLINPCMLRDDKIPALMRNKLIKIYGEGNASECARIVKQYLKAVPEEQCSPKPCTIGGVYGPPIPSMNFVALGNIHATTTELGVLNRTGELDLHTLESRAAYFCGLNLTEARNEFNVTERWASSDCQNGVYIPMLLRALGFHDDVKIFAKKYINNVKVGWTLGAILHHVENSYMTRCIDDKDMC</sequence>
<evidence type="ECO:0000256" key="2">
    <source>
        <dbReference type="ARBA" id="ARBA00022801"/>
    </source>
</evidence>
<dbReference type="InterPro" id="IPR000407">
    <property type="entry name" value="GDA1_CD39_NTPase"/>
</dbReference>
<evidence type="ECO:0000256" key="1">
    <source>
        <dbReference type="ARBA" id="ARBA00009283"/>
    </source>
</evidence>
<evidence type="ECO:0000256" key="5">
    <source>
        <dbReference type="SAM" id="SignalP"/>
    </source>
</evidence>
<proteinExistence type="inferred from homology"/>
<comment type="caution">
    <text evidence="6">The sequence shown here is derived from an EMBL/GenBank/DDBJ whole genome shotgun (WGS) entry which is preliminary data.</text>
</comment>
<evidence type="ECO:0000313" key="6">
    <source>
        <dbReference type="EMBL" id="KAK3099230.1"/>
    </source>
</evidence>
<keyword evidence="2" id="KW-0378">Hydrolase</keyword>
<dbReference type="CDD" id="cd24003">
    <property type="entry name" value="ASKHA_NBD_GDA1_CD39_NTPase"/>
    <property type="match status" value="1"/>
</dbReference>
<dbReference type="Gene3D" id="3.30.420.40">
    <property type="match status" value="1"/>
</dbReference>
<dbReference type="PANTHER" id="PTHR11782">
    <property type="entry name" value="ADENOSINE/GUANOSINE DIPHOSPHATASE"/>
    <property type="match status" value="1"/>
</dbReference>
<keyword evidence="4" id="KW-0547">Nucleotide-binding</keyword>
<gene>
    <name evidence="6" type="ORF">FSP39_001291</name>
</gene>
<dbReference type="AlphaFoldDB" id="A0AA89BYI3"/>
<dbReference type="EMBL" id="VSWD01000006">
    <property type="protein sequence ID" value="KAK3099230.1"/>
    <property type="molecule type" value="Genomic_DNA"/>
</dbReference>
<comment type="similarity">
    <text evidence="1">Belongs to the GDA1/CD39 NTPase family.</text>
</comment>
<reference evidence="6" key="1">
    <citation type="submission" date="2019-08" db="EMBL/GenBank/DDBJ databases">
        <title>The improved chromosome-level genome for the pearl oyster Pinctada fucata martensii using PacBio sequencing and Hi-C.</title>
        <authorList>
            <person name="Zheng Z."/>
        </authorList>
    </citation>
    <scope>NUCLEOTIDE SEQUENCE</scope>
    <source>
        <strain evidence="6">ZZ-2019</strain>
        <tissue evidence="6">Adductor muscle</tissue>
    </source>
</reference>
<accession>A0AA89BYI3</accession>
<feature type="binding site" evidence="4">
    <location>
        <begin position="185"/>
        <end position="189"/>
    </location>
    <ligand>
        <name>ATP</name>
        <dbReference type="ChEBI" id="CHEBI:30616"/>
    </ligand>
</feature>
<protein>
    <submittedName>
        <fullName evidence="6">Uncharacterized protein</fullName>
    </submittedName>
</protein>
<feature type="signal peptide" evidence="5">
    <location>
        <begin position="1"/>
        <end position="18"/>
    </location>
</feature>
<dbReference type="GO" id="GO:0016787">
    <property type="term" value="F:hydrolase activity"/>
    <property type="evidence" value="ECO:0007669"/>
    <property type="project" value="UniProtKB-KW"/>
</dbReference>